<dbReference type="Proteomes" id="UP000000539">
    <property type="component" value="Chromosome 21"/>
</dbReference>
<dbReference type="GO" id="GO:1902511">
    <property type="term" value="P:negative regulation of apoptotic DNA fragmentation"/>
    <property type="evidence" value="ECO:0000318"/>
    <property type="project" value="GO_Central"/>
</dbReference>
<dbReference type="GO" id="GO:0000785">
    <property type="term" value="C:chromatin"/>
    <property type="evidence" value="ECO:0000318"/>
    <property type="project" value="GO_Central"/>
</dbReference>
<dbReference type="GO" id="GO:0044183">
    <property type="term" value="F:protein folding chaperone"/>
    <property type="evidence" value="ECO:0000318"/>
    <property type="project" value="GO_Central"/>
</dbReference>
<dbReference type="GO" id="GO:0070242">
    <property type="term" value="P:thymocyte apoptotic process"/>
    <property type="evidence" value="ECO:0007669"/>
    <property type="project" value="Ensembl"/>
</dbReference>
<gene>
    <name evidence="5" type="primary">DFFA</name>
</gene>
<dbReference type="GO" id="GO:1900118">
    <property type="term" value="P:negative regulation of execution phase of apoptosis"/>
    <property type="evidence" value="ECO:0000318"/>
    <property type="project" value="GO_Central"/>
</dbReference>
<dbReference type="Gene3D" id="1.10.1490.10">
    <property type="entry name" value="C-terminal domain of DFF45/ICAD (DFF-C domain)"/>
    <property type="match status" value="2"/>
</dbReference>
<dbReference type="SMART" id="SM00266">
    <property type="entry name" value="CAD"/>
    <property type="match status" value="1"/>
</dbReference>
<dbReference type="FunFam" id="1.10.1490.10:FF:000001">
    <property type="entry name" value="DNA fragmentation factor subunit alpha"/>
    <property type="match status" value="1"/>
</dbReference>
<dbReference type="GO" id="GO:0060703">
    <property type="term" value="F:deoxyribonuclease inhibitor activity"/>
    <property type="evidence" value="ECO:0007669"/>
    <property type="project" value="Ensembl"/>
</dbReference>
<keyword evidence="6" id="KW-1185">Reference proteome</keyword>
<reference evidence="5" key="3">
    <citation type="submission" date="2025-09" db="UniProtKB">
        <authorList>
            <consortium name="Ensembl"/>
        </authorList>
    </citation>
    <scope>IDENTIFICATION</scope>
    <source>
        <strain evidence="5">broiler</strain>
    </source>
</reference>
<dbReference type="GO" id="GO:0043065">
    <property type="term" value="P:positive regulation of apoptotic process"/>
    <property type="evidence" value="ECO:0007669"/>
    <property type="project" value="Ensembl"/>
</dbReference>
<dbReference type="Ensembl" id="ENSGALT00010040376.1">
    <property type="protein sequence ID" value="ENSGALP00010023422.1"/>
    <property type="gene ID" value="ENSGALG00010016751.1"/>
</dbReference>
<keyword evidence="1 2" id="KW-0053">Apoptosis</keyword>
<evidence type="ECO:0000313" key="5">
    <source>
        <dbReference type="Ensembl" id="ENSGALP00010023422.1"/>
    </source>
</evidence>
<dbReference type="GO" id="GO:0005829">
    <property type="term" value="C:cytosol"/>
    <property type="evidence" value="ECO:0007669"/>
    <property type="project" value="Ensembl"/>
</dbReference>
<evidence type="ECO:0000313" key="6">
    <source>
        <dbReference type="Proteomes" id="UP000000539"/>
    </source>
</evidence>
<organism evidence="5 6">
    <name type="scientific">Gallus gallus</name>
    <name type="common">Chicken</name>
    <dbReference type="NCBI Taxonomy" id="9031"/>
    <lineage>
        <taxon>Eukaryota</taxon>
        <taxon>Metazoa</taxon>
        <taxon>Chordata</taxon>
        <taxon>Craniata</taxon>
        <taxon>Vertebrata</taxon>
        <taxon>Euteleostomi</taxon>
        <taxon>Archelosauria</taxon>
        <taxon>Archosauria</taxon>
        <taxon>Dinosauria</taxon>
        <taxon>Saurischia</taxon>
        <taxon>Theropoda</taxon>
        <taxon>Coelurosauria</taxon>
        <taxon>Aves</taxon>
        <taxon>Neognathae</taxon>
        <taxon>Galloanserae</taxon>
        <taxon>Galliformes</taxon>
        <taxon>Phasianidae</taxon>
        <taxon>Phasianinae</taxon>
        <taxon>Gallus</taxon>
    </lineage>
</organism>
<reference evidence="5" key="1">
    <citation type="submission" date="2020-11" db="EMBL/GenBank/DDBJ databases">
        <title>Gallus gallus (Chicken) genome, bGalGal1, GRCg7b, maternal haplotype autosomes + Z &amp; W.</title>
        <authorList>
            <person name="Warren W."/>
            <person name="Formenti G."/>
            <person name="Fedrigo O."/>
            <person name="Haase B."/>
            <person name="Mountcastle J."/>
            <person name="Balacco J."/>
            <person name="Tracey A."/>
            <person name="Schneider V."/>
            <person name="Okimoto R."/>
            <person name="Cheng H."/>
            <person name="Hawken R."/>
            <person name="Howe K."/>
            <person name="Jarvis E.D."/>
        </authorList>
    </citation>
    <scope>NUCLEOTIDE SEQUENCE [LARGE SCALE GENOMIC DNA]</scope>
    <source>
        <strain evidence="5">Broiler</strain>
    </source>
</reference>
<dbReference type="GO" id="GO:0005886">
    <property type="term" value="C:plasma membrane"/>
    <property type="evidence" value="ECO:0007669"/>
    <property type="project" value="Ensembl"/>
</dbReference>
<dbReference type="FunFam" id="1.10.1490.10:FF:000002">
    <property type="entry name" value="DNA fragmentation factor subunit alpha"/>
    <property type="match status" value="1"/>
</dbReference>
<evidence type="ECO:0007829" key="7">
    <source>
        <dbReference type="PeptideAtlas" id="A0A8V0YXQ9"/>
    </source>
</evidence>
<dbReference type="OrthoDB" id="6475906at2759"/>
<dbReference type="PANTHER" id="PTHR12306">
    <property type="entry name" value="CELL DEATH ACTIVATOR CIDE"/>
    <property type="match status" value="1"/>
</dbReference>
<dbReference type="PANTHER" id="PTHR12306:SF16">
    <property type="entry name" value="DNAATION FACTOR SUBUNIT ALPHA"/>
    <property type="match status" value="1"/>
</dbReference>
<dbReference type="SUPFAM" id="SSF54277">
    <property type="entry name" value="CAD &amp; PB1 domains"/>
    <property type="match status" value="1"/>
</dbReference>
<dbReference type="AlphaFoldDB" id="A0A8V0YXQ9"/>
<sequence length="348" mass="38154">MAARLKPCVVRRGDGREQHGLAASSLRELRDKAGRALAIGEDGRPITLVLAEDGTIVDDEDYFLCLPSNTKFVALAEGERWSGRSAGSGGAGRPQRGSSRRGAASGTARLCVFVFWLVMSMADSRSAWLSEPADEVDSGAERWRQLARQLRADLSNIILMSEEDLQVLIDVPRSDLAEELAQNQTKTQVLQDTLQQVLDRREEERQSKQLLELYLEALKNEDSILSKVAESESVPRKEMDVVDTGTSSAGASARTALSDHIFAVLKEKPAPELCLDSQTLELVVKEDTQALAAALSWDKQKAKAVQQACDQELSKRLQQVQTLHSLRSTSRGKKALPCGDGLSSKRKK</sequence>
<dbReference type="InterPro" id="IPR003508">
    <property type="entry name" value="CIDE-N_dom"/>
</dbReference>
<dbReference type="GeneTree" id="ENSGT00390000018596"/>
<accession>A0A8V0YXQ9</accession>
<dbReference type="Gene3D" id="3.10.20.10">
    <property type="match status" value="1"/>
</dbReference>
<dbReference type="GO" id="GO:0005634">
    <property type="term" value="C:nucleus"/>
    <property type="evidence" value="ECO:0007669"/>
    <property type="project" value="Ensembl"/>
</dbReference>
<dbReference type="PROSITE" id="PS51135">
    <property type="entry name" value="CIDE_N"/>
    <property type="match status" value="1"/>
</dbReference>
<dbReference type="Pfam" id="PF09033">
    <property type="entry name" value="DFF-C"/>
    <property type="match status" value="1"/>
</dbReference>
<reference evidence="5" key="2">
    <citation type="submission" date="2025-08" db="UniProtKB">
        <authorList>
            <consortium name="Ensembl"/>
        </authorList>
    </citation>
    <scope>IDENTIFICATION</scope>
    <source>
        <strain evidence="5">broiler</strain>
    </source>
</reference>
<name>A0A8V0YXQ9_CHICK</name>
<feature type="region of interest" description="Disordered" evidence="3">
    <location>
        <begin position="323"/>
        <end position="348"/>
    </location>
</feature>
<dbReference type="InterPro" id="IPR015121">
    <property type="entry name" value="DNA_fragmentation_mid_dom"/>
</dbReference>
<dbReference type="GO" id="GO:0006915">
    <property type="term" value="P:apoptotic process"/>
    <property type="evidence" value="ECO:0000318"/>
    <property type="project" value="GO_Central"/>
</dbReference>
<dbReference type="GO" id="GO:0032991">
    <property type="term" value="C:protein-containing complex"/>
    <property type="evidence" value="ECO:0007669"/>
    <property type="project" value="Ensembl"/>
</dbReference>
<dbReference type="SUPFAM" id="SSF81783">
    <property type="entry name" value="C-terminal domain of DFF45/ICAD (DFF-C domain)"/>
    <property type="match status" value="1"/>
</dbReference>
<feature type="compositionally biased region" description="Low complexity" evidence="3">
    <location>
        <begin position="93"/>
        <end position="102"/>
    </location>
</feature>
<proteinExistence type="evidence at protein level"/>
<feature type="region of interest" description="Disordered" evidence="3">
    <location>
        <begin position="82"/>
        <end position="102"/>
    </location>
</feature>
<dbReference type="GO" id="GO:0019904">
    <property type="term" value="F:protein domain specific binding"/>
    <property type="evidence" value="ECO:0007669"/>
    <property type="project" value="Ensembl"/>
</dbReference>
<evidence type="ECO:0000259" key="4">
    <source>
        <dbReference type="PROSITE" id="PS51135"/>
    </source>
</evidence>
<protein>
    <submittedName>
        <fullName evidence="5">DNA fragmentation factor subunit alpha</fullName>
    </submittedName>
</protein>
<dbReference type="FunCoup" id="A0A8V0YXQ9">
    <property type="interactions" value="2785"/>
</dbReference>
<keyword evidence="7" id="KW-1267">Proteomics identification</keyword>
<evidence type="ECO:0000256" key="1">
    <source>
        <dbReference type="ARBA" id="ARBA00022703"/>
    </source>
</evidence>
<feature type="domain" description="CIDE-N" evidence="4">
    <location>
        <begin position="4"/>
        <end position="83"/>
    </location>
</feature>
<evidence type="ECO:0000256" key="3">
    <source>
        <dbReference type="SAM" id="MobiDB-lite"/>
    </source>
</evidence>
<dbReference type="InterPro" id="IPR027296">
    <property type="entry name" value="DFF-C"/>
</dbReference>
<dbReference type="Pfam" id="PF02017">
    <property type="entry name" value="CIDE-N"/>
    <property type="match status" value="1"/>
</dbReference>
<evidence type="ECO:0000256" key="2">
    <source>
        <dbReference type="PROSITE-ProRule" id="PRU00447"/>
    </source>
</evidence>